<dbReference type="Proteomes" id="UP001054945">
    <property type="component" value="Unassembled WGS sequence"/>
</dbReference>
<keyword evidence="2" id="KW-1185">Reference proteome</keyword>
<evidence type="ECO:0000313" key="2">
    <source>
        <dbReference type="Proteomes" id="UP001054945"/>
    </source>
</evidence>
<dbReference type="AlphaFoldDB" id="A0AAV4XWM5"/>
<name>A0AAV4XWM5_CAEEX</name>
<sequence length="109" mass="12002">MSNANCRVMRNGLALDLPSSRIGLELPLAVPFGSNRKKPQDVFLGTKKIRCSTGRLFDAELMDFLALILRGSVCVEEPSEKAIKFRCRVASFLDGGPPLSVRGSFLKKF</sequence>
<organism evidence="1 2">
    <name type="scientific">Caerostris extrusa</name>
    <name type="common">Bark spider</name>
    <name type="synonym">Caerostris bankana</name>
    <dbReference type="NCBI Taxonomy" id="172846"/>
    <lineage>
        <taxon>Eukaryota</taxon>
        <taxon>Metazoa</taxon>
        <taxon>Ecdysozoa</taxon>
        <taxon>Arthropoda</taxon>
        <taxon>Chelicerata</taxon>
        <taxon>Arachnida</taxon>
        <taxon>Araneae</taxon>
        <taxon>Araneomorphae</taxon>
        <taxon>Entelegynae</taxon>
        <taxon>Araneoidea</taxon>
        <taxon>Araneidae</taxon>
        <taxon>Caerostris</taxon>
    </lineage>
</organism>
<proteinExistence type="predicted"/>
<gene>
    <name evidence="1" type="ORF">CEXT_357971</name>
</gene>
<dbReference type="EMBL" id="BPLR01018283">
    <property type="protein sequence ID" value="GIY98384.1"/>
    <property type="molecule type" value="Genomic_DNA"/>
</dbReference>
<reference evidence="1 2" key="1">
    <citation type="submission" date="2021-06" db="EMBL/GenBank/DDBJ databases">
        <title>Caerostris extrusa draft genome.</title>
        <authorList>
            <person name="Kono N."/>
            <person name="Arakawa K."/>
        </authorList>
    </citation>
    <scope>NUCLEOTIDE SEQUENCE [LARGE SCALE GENOMIC DNA]</scope>
</reference>
<accession>A0AAV4XWM5</accession>
<protein>
    <submittedName>
        <fullName evidence="1">Uncharacterized protein</fullName>
    </submittedName>
</protein>
<evidence type="ECO:0000313" key="1">
    <source>
        <dbReference type="EMBL" id="GIY98384.1"/>
    </source>
</evidence>
<comment type="caution">
    <text evidence="1">The sequence shown here is derived from an EMBL/GenBank/DDBJ whole genome shotgun (WGS) entry which is preliminary data.</text>
</comment>